<evidence type="ECO:0000256" key="2">
    <source>
        <dbReference type="ARBA" id="ARBA00022670"/>
    </source>
</evidence>
<feature type="domain" description="Peptidase M16 N-terminal" evidence="7">
    <location>
        <begin position="65"/>
        <end position="184"/>
    </location>
</feature>
<evidence type="ECO:0000259" key="8">
    <source>
        <dbReference type="Pfam" id="PF05193"/>
    </source>
</evidence>
<evidence type="ECO:0000313" key="9">
    <source>
        <dbReference type="EMBL" id="KAK7233831.1"/>
    </source>
</evidence>
<comment type="caution">
    <text evidence="9">The sequence shown here is derived from an EMBL/GenBank/DDBJ whole genome shotgun (WGS) entry which is preliminary data.</text>
</comment>
<keyword evidence="10" id="KW-1185">Reference proteome</keyword>
<accession>A0ABR1FN04</accession>
<evidence type="ECO:0000256" key="3">
    <source>
        <dbReference type="ARBA" id="ARBA00022801"/>
    </source>
</evidence>
<dbReference type="InterPro" id="IPR007863">
    <property type="entry name" value="Peptidase_M16_C"/>
</dbReference>
<dbReference type="PANTHER" id="PTHR43690:SF34">
    <property type="entry name" value="ZINC PROTEASE PQQL-LIKE"/>
    <property type="match status" value="1"/>
</dbReference>
<dbReference type="PANTHER" id="PTHR43690">
    <property type="entry name" value="NARDILYSIN"/>
    <property type="match status" value="1"/>
</dbReference>
<evidence type="ECO:0000259" key="7">
    <source>
        <dbReference type="Pfam" id="PF00675"/>
    </source>
</evidence>
<dbReference type="InterPro" id="IPR050626">
    <property type="entry name" value="Peptidase_M16"/>
</dbReference>
<gene>
    <name evidence="9" type="ORF">SO694_00100066</name>
</gene>
<feature type="compositionally biased region" description="Basic residues" evidence="6">
    <location>
        <begin position="1077"/>
        <end position="1108"/>
    </location>
</feature>
<evidence type="ECO:0000313" key="10">
    <source>
        <dbReference type="Proteomes" id="UP001363151"/>
    </source>
</evidence>
<organism evidence="9 10">
    <name type="scientific">Aureococcus anophagefferens</name>
    <name type="common">Harmful bloom alga</name>
    <dbReference type="NCBI Taxonomy" id="44056"/>
    <lineage>
        <taxon>Eukaryota</taxon>
        <taxon>Sar</taxon>
        <taxon>Stramenopiles</taxon>
        <taxon>Ochrophyta</taxon>
        <taxon>Pelagophyceae</taxon>
        <taxon>Pelagomonadales</taxon>
        <taxon>Pelagomonadaceae</taxon>
        <taxon>Aureococcus</taxon>
    </lineage>
</organism>
<dbReference type="EMBL" id="JBBJCI010000355">
    <property type="protein sequence ID" value="KAK7233831.1"/>
    <property type="molecule type" value="Genomic_DNA"/>
</dbReference>
<keyword evidence="3" id="KW-0378">Hydrolase</keyword>
<reference evidence="9 10" key="1">
    <citation type="submission" date="2024-03" db="EMBL/GenBank/DDBJ databases">
        <title>Aureococcus anophagefferens CCMP1851 and Kratosvirus quantuckense: Draft genome of a second virus-susceptible host strain in the model system.</title>
        <authorList>
            <person name="Chase E."/>
            <person name="Truchon A.R."/>
            <person name="Schepens W."/>
            <person name="Wilhelm S.W."/>
        </authorList>
    </citation>
    <scope>NUCLEOTIDE SEQUENCE [LARGE SCALE GENOMIC DNA]</scope>
    <source>
        <strain evidence="9 10">CCMP1851</strain>
    </source>
</reference>
<feature type="domain" description="Peptidase M16 C-terminal" evidence="8">
    <location>
        <begin position="763"/>
        <end position="988"/>
    </location>
</feature>
<proteinExistence type="inferred from homology"/>
<dbReference type="Pfam" id="PF05193">
    <property type="entry name" value="Peptidase_M16_C"/>
    <property type="match status" value="2"/>
</dbReference>
<dbReference type="InterPro" id="IPR011249">
    <property type="entry name" value="Metalloenz_LuxS/M16"/>
</dbReference>
<evidence type="ECO:0000256" key="5">
    <source>
        <dbReference type="ARBA" id="ARBA00023049"/>
    </source>
</evidence>
<keyword evidence="5" id="KW-0482">Metalloprotease</keyword>
<dbReference type="SUPFAM" id="SSF63411">
    <property type="entry name" value="LuxS/MPP-like metallohydrolase"/>
    <property type="match status" value="3"/>
</dbReference>
<sequence>MASAETHKRDRAMSWEDKEAAAVKELVASLPAWEGSLAPDTSLPFASALQTGALDCGLRYYHRRNAEPRDRVELVVAVRAGSIDERDEERGLAHVLEHLAFRAQSDEDGSWGVLRELEAHGVKFGSHQNAYTSFEETCYWLHVPSDFFGRALELLGALVGDVRISDDDVDKERAIVLEEWRQGKDWAQRAAESHFRFTFAGSRLADRLPIGSLDVVRTATAETLRDFYERHYVAENMAVVVVGDVPAETDIAQAIDAAFSKHFDARRTSDRPWPRDAAAFYPAGADAFGSRVLLQKVAEGENPKLRVNVYEDAEATSTAATLSCCRPFVAPATVGSFETWLLDDVYQQILNRRLQKLSMLATPPFAHASAGTERPVCLAASGRAVSVATLSVQPLTRGDAAQALAAAWRCVEDTRAGVSEEELRMAKREILSDLKMQWLEKEQQESSTLADEARDHFLLRMPPLDVKDEVALTAAIARGITVEGARSRADALFPAGAKLDAVVGCTQPLPRARWFARLRGLDAAEAGAAATADALRGAVLDFAGAAGASAADEAFDAAAFFGPVADEQGQVVSKARHDLPGLATPALELRLDNGLTVVFLRTDFRDDEVVLYGAAPGGLSTVCGRSATLTPLAFAARFASSLAREYGPFGAPKALLADALGGRRVRLDADVDAYRRVLSGDCAVDELETLLALTARHFHEPLKRSAGRLETLKRLARENVRERWRDPKARYAKAIDEVNTRDHPYWRPASLADVDTFDAAASADFYDAAFSSPEGFALCFSGTFDVDDAALEELVKAYLGPLRPRGDVDRPEDAAFGFGEGSGALPAFGAARAIAPLDAKFPDGGPHVRVVHAPLASVETDDDAALRGCQSRLSFPVKVAGAGADDVETSRDRLRENATLEVAAMILESKLVESLRFSASKVYDVSSRISFATADPLNDAATVLAGVLGVSASHDPDAADFLESKVLETIAALTSEGPARRDLDNALAAAKNDRSELLRRNTFWAPALASAFLTPRYRGDLGATYAETHAVRDDLHAALGEASGPDAVRAALADGRRAPREPDQGPPRAAAAAGRAAHARRRRRRRRRRGGARRRRIRARAARPAARR</sequence>
<dbReference type="InterPro" id="IPR011765">
    <property type="entry name" value="Pept_M16_N"/>
</dbReference>
<keyword evidence="4" id="KW-0862">Zinc</keyword>
<feature type="domain" description="Peptidase M16 C-terminal" evidence="8">
    <location>
        <begin position="219"/>
        <end position="428"/>
    </location>
</feature>
<protein>
    <submittedName>
        <fullName evidence="9">Metalloendopeptidase</fullName>
    </submittedName>
</protein>
<name>A0ABR1FN04_AURAN</name>
<dbReference type="Proteomes" id="UP001363151">
    <property type="component" value="Unassembled WGS sequence"/>
</dbReference>
<dbReference type="Gene3D" id="3.30.830.10">
    <property type="entry name" value="Metalloenzyme, LuxS/M16 peptidase-like"/>
    <property type="match status" value="4"/>
</dbReference>
<comment type="similarity">
    <text evidence="1">Belongs to the peptidase M16 family.</text>
</comment>
<feature type="region of interest" description="Disordered" evidence="6">
    <location>
        <begin position="1055"/>
        <end position="1108"/>
    </location>
</feature>
<evidence type="ECO:0000256" key="6">
    <source>
        <dbReference type="SAM" id="MobiDB-lite"/>
    </source>
</evidence>
<dbReference type="Pfam" id="PF00675">
    <property type="entry name" value="Peptidase_M16"/>
    <property type="match status" value="1"/>
</dbReference>
<keyword evidence="2" id="KW-0645">Protease</keyword>
<evidence type="ECO:0000256" key="4">
    <source>
        <dbReference type="ARBA" id="ARBA00022833"/>
    </source>
</evidence>
<evidence type="ECO:0000256" key="1">
    <source>
        <dbReference type="ARBA" id="ARBA00007261"/>
    </source>
</evidence>